<protein>
    <recommendedName>
        <fullName evidence="3">F-box domain-containing protein</fullName>
    </recommendedName>
</protein>
<dbReference type="GeneID" id="31018442"/>
<comment type="caution">
    <text evidence="1">The sequence shown here is derived from an EMBL/GenBank/DDBJ whole genome shotgun (WGS) entry which is preliminary data.</text>
</comment>
<dbReference type="AlphaFoldDB" id="A0A1J9RP05"/>
<evidence type="ECO:0000313" key="2">
    <source>
        <dbReference type="Proteomes" id="UP000183809"/>
    </source>
</evidence>
<evidence type="ECO:0008006" key="3">
    <source>
        <dbReference type="Google" id="ProtNLM"/>
    </source>
</evidence>
<evidence type="ECO:0000313" key="1">
    <source>
        <dbReference type="EMBL" id="OJD30207.1"/>
    </source>
</evidence>
<gene>
    <name evidence="1" type="ORF">BKCO1_6400029</name>
</gene>
<proteinExistence type="predicted"/>
<dbReference type="Proteomes" id="UP000183809">
    <property type="component" value="Unassembled WGS sequence"/>
</dbReference>
<name>A0A1J9RP05_9PEZI</name>
<keyword evidence="2" id="KW-1185">Reference proteome</keyword>
<dbReference type="RefSeq" id="XP_020126467.1">
    <property type="nucleotide sequence ID" value="XM_020278181.1"/>
</dbReference>
<dbReference type="OrthoDB" id="10485921at2759"/>
<dbReference type="EMBL" id="MNUE01000064">
    <property type="protein sequence ID" value="OJD30207.1"/>
    <property type="molecule type" value="Genomic_DNA"/>
</dbReference>
<accession>A0A1J9RP05</accession>
<reference evidence="1 2" key="1">
    <citation type="submission" date="2016-10" db="EMBL/GenBank/DDBJ databases">
        <title>Proteomics and genomics reveal pathogen-plant mechanisms compatible with a hemibiotrophic lifestyle of Diplodia corticola.</title>
        <authorList>
            <person name="Fernandes I."/>
            <person name="De Jonge R."/>
            <person name="Van De Peer Y."/>
            <person name="Devreese B."/>
            <person name="Alves A."/>
            <person name="Esteves A.C."/>
        </authorList>
    </citation>
    <scope>NUCLEOTIDE SEQUENCE [LARGE SCALE GENOMIC DNA]</scope>
    <source>
        <strain evidence="1 2">CBS 112549</strain>
    </source>
</reference>
<organism evidence="1 2">
    <name type="scientific">Diplodia corticola</name>
    <dbReference type="NCBI Taxonomy" id="236234"/>
    <lineage>
        <taxon>Eukaryota</taxon>
        <taxon>Fungi</taxon>
        <taxon>Dikarya</taxon>
        <taxon>Ascomycota</taxon>
        <taxon>Pezizomycotina</taxon>
        <taxon>Dothideomycetes</taxon>
        <taxon>Dothideomycetes incertae sedis</taxon>
        <taxon>Botryosphaeriales</taxon>
        <taxon>Botryosphaeriaceae</taxon>
        <taxon>Diplodia</taxon>
    </lineage>
</organism>
<sequence length="425" mass="48058">MNPERRTLETIPAELVSHIGEFLGQEDLGWLRMTSHEMQRRADFSWAQYLWSIRITFNPQEFVNLYTLVQSETVAKAIDTLAFAKADPEQIDHAVTLGWCCAAGKSQDYLTQAMERMPNLRFITINADTFDFGHITCNPAACPHIPGRHRFFSVIFQALKDSGTGVQSLHITECRERRSDHHPLPVAEDGLSPCNAIIRPLPTEVLAETNDILLSLPVQDLTPLHNVPAEPYTDVARMIQAATQLKQLIILNSCRCGGNHGLFTRILPTTNYSALRRVSLCFFVGVDVSRLTTFLDNNHQIKQLSMTGFGITGDTWVPTLELLRDQFSLEKFVFRRNSCSGGLVLSTWEGSFKAVWDLNNRIQPLGWPWDGDEWGLILLVDDDGSLFETVPGQYGMKEALSLFIQGYYVSPPLEFYRKAMRQLGY</sequence>